<evidence type="ECO:0000313" key="3">
    <source>
        <dbReference type="Proteomes" id="UP000478052"/>
    </source>
</evidence>
<dbReference type="EMBL" id="VUJU01003820">
    <property type="protein sequence ID" value="KAF0756589.1"/>
    <property type="molecule type" value="Genomic_DNA"/>
</dbReference>
<reference evidence="2 3" key="1">
    <citation type="submission" date="2019-08" db="EMBL/GenBank/DDBJ databases">
        <title>Whole genome of Aphis craccivora.</title>
        <authorList>
            <person name="Voronova N.V."/>
            <person name="Shulinski R.S."/>
            <person name="Bandarenka Y.V."/>
            <person name="Zhorov D.G."/>
            <person name="Warner D."/>
        </authorList>
    </citation>
    <scope>NUCLEOTIDE SEQUENCE [LARGE SCALE GENOMIC DNA]</scope>
    <source>
        <strain evidence="2">180601</strain>
        <tissue evidence="2">Whole Body</tissue>
    </source>
</reference>
<sequence>MKIKHANNNNNNDMERQRAESTFTIISKVKNSPNVNTVVKWLRSNKLLILILVSVVFGVLLEMKSLTN</sequence>
<protein>
    <submittedName>
        <fullName evidence="2">Excitatory amino acid transporter isoform X1</fullName>
    </submittedName>
</protein>
<keyword evidence="1" id="KW-0472">Membrane</keyword>
<name>A0A6G0YIY9_APHCR</name>
<accession>A0A6G0YIY9</accession>
<keyword evidence="1" id="KW-0812">Transmembrane</keyword>
<dbReference type="Proteomes" id="UP000478052">
    <property type="component" value="Unassembled WGS sequence"/>
</dbReference>
<keyword evidence="1" id="KW-1133">Transmembrane helix</keyword>
<keyword evidence="3" id="KW-1185">Reference proteome</keyword>
<evidence type="ECO:0000256" key="1">
    <source>
        <dbReference type="SAM" id="Phobius"/>
    </source>
</evidence>
<dbReference type="AlphaFoldDB" id="A0A6G0YIY9"/>
<evidence type="ECO:0000313" key="2">
    <source>
        <dbReference type="EMBL" id="KAF0756589.1"/>
    </source>
</evidence>
<organism evidence="2 3">
    <name type="scientific">Aphis craccivora</name>
    <name type="common">Cowpea aphid</name>
    <dbReference type="NCBI Taxonomy" id="307492"/>
    <lineage>
        <taxon>Eukaryota</taxon>
        <taxon>Metazoa</taxon>
        <taxon>Ecdysozoa</taxon>
        <taxon>Arthropoda</taxon>
        <taxon>Hexapoda</taxon>
        <taxon>Insecta</taxon>
        <taxon>Pterygota</taxon>
        <taxon>Neoptera</taxon>
        <taxon>Paraneoptera</taxon>
        <taxon>Hemiptera</taxon>
        <taxon>Sternorrhyncha</taxon>
        <taxon>Aphidomorpha</taxon>
        <taxon>Aphidoidea</taxon>
        <taxon>Aphididae</taxon>
        <taxon>Aphidini</taxon>
        <taxon>Aphis</taxon>
        <taxon>Aphis</taxon>
    </lineage>
</organism>
<proteinExistence type="predicted"/>
<comment type="caution">
    <text evidence="2">The sequence shown here is derived from an EMBL/GenBank/DDBJ whole genome shotgun (WGS) entry which is preliminary data.</text>
</comment>
<gene>
    <name evidence="2" type="ORF">FWK35_00008480</name>
</gene>
<feature type="transmembrane region" description="Helical" evidence="1">
    <location>
        <begin position="47"/>
        <end position="66"/>
    </location>
</feature>